<evidence type="ECO:0000313" key="2">
    <source>
        <dbReference type="Proteomes" id="UP000790709"/>
    </source>
</evidence>
<keyword evidence="2" id="KW-1185">Reference proteome</keyword>
<dbReference type="EMBL" id="MU266365">
    <property type="protein sequence ID" value="KAH7927533.1"/>
    <property type="molecule type" value="Genomic_DNA"/>
</dbReference>
<protein>
    <submittedName>
        <fullName evidence="1">Uncharacterized protein</fullName>
    </submittedName>
</protein>
<proteinExistence type="predicted"/>
<evidence type="ECO:0000313" key="1">
    <source>
        <dbReference type="EMBL" id="KAH7927533.1"/>
    </source>
</evidence>
<organism evidence="1 2">
    <name type="scientific">Leucogyrophana mollusca</name>
    <dbReference type="NCBI Taxonomy" id="85980"/>
    <lineage>
        <taxon>Eukaryota</taxon>
        <taxon>Fungi</taxon>
        <taxon>Dikarya</taxon>
        <taxon>Basidiomycota</taxon>
        <taxon>Agaricomycotina</taxon>
        <taxon>Agaricomycetes</taxon>
        <taxon>Agaricomycetidae</taxon>
        <taxon>Boletales</taxon>
        <taxon>Boletales incertae sedis</taxon>
        <taxon>Leucogyrophana</taxon>
    </lineage>
</organism>
<accession>A0ACB8BSF7</accession>
<comment type="caution">
    <text evidence="1">The sequence shown here is derived from an EMBL/GenBank/DDBJ whole genome shotgun (WGS) entry which is preliminary data.</text>
</comment>
<reference evidence="1" key="1">
    <citation type="journal article" date="2021" name="New Phytol.">
        <title>Evolutionary innovations through gain and loss of genes in the ectomycorrhizal Boletales.</title>
        <authorList>
            <person name="Wu G."/>
            <person name="Miyauchi S."/>
            <person name="Morin E."/>
            <person name="Kuo A."/>
            <person name="Drula E."/>
            <person name="Varga T."/>
            <person name="Kohler A."/>
            <person name="Feng B."/>
            <person name="Cao Y."/>
            <person name="Lipzen A."/>
            <person name="Daum C."/>
            <person name="Hundley H."/>
            <person name="Pangilinan J."/>
            <person name="Johnson J."/>
            <person name="Barry K."/>
            <person name="LaButti K."/>
            <person name="Ng V."/>
            <person name="Ahrendt S."/>
            <person name="Min B."/>
            <person name="Choi I.G."/>
            <person name="Park H."/>
            <person name="Plett J.M."/>
            <person name="Magnuson J."/>
            <person name="Spatafora J.W."/>
            <person name="Nagy L.G."/>
            <person name="Henrissat B."/>
            <person name="Grigoriev I.V."/>
            <person name="Yang Z.L."/>
            <person name="Xu J."/>
            <person name="Martin F.M."/>
        </authorList>
    </citation>
    <scope>NUCLEOTIDE SEQUENCE</scope>
    <source>
        <strain evidence="1">KUC20120723A-06</strain>
    </source>
</reference>
<sequence>MHSLAIIVLAALTTSSFARNKCAYRSTPHFGQWAVDIYSETDCNGDHKYFNGTQKIDSCVCTNLGDFDCHVVSSFVFSSSAHQYEDHIIQPDIKFYKNRDCKGAVFGYSDKEWIRQDVDLEHRETAAFKVCVEEPSK</sequence>
<name>A0ACB8BSF7_9AGAM</name>
<dbReference type="Proteomes" id="UP000790709">
    <property type="component" value="Unassembled WGS sequence"/>
</dbReference>
<gene>
    <name evidence="1" type="ORF">BV22DRAFT_272575</name>
</gene>